<feature type="region of interest" description="Disordered" evidence="1">
    <location>
        <begin position="1"/>
        <end position="95"/>
    </location>
</feature>
<accession>A0A8B9A4C8</accession>
<dbReference type="RefSeq" id="XP_038980517.1">
    <property type="nucleotide sequence ID" value="XM_039124589.1"/>
</dbReference>
<protein>
    <submittedName>
        <fullName evidence="3">Uncharacterized protein LOC120110230</fullName>
    </submittedName>
</protein>
<organism evidence="2 3">
    <name type="scientific">Phoenix dactylifera</name>
    <name type="common">Date palm</name>
    <dbReference type="NCBI Taxonomy" id="42345"/>
    <lineage>
        <taxon>Eukaryota</taxon>
        <taxon>Viridiplantae</taxon>
        <taxon>Streptophyta</taxon>
        <taxon>Embryophyta</taxon>
        <taxon>Tracheophyta</taxon>
        <taxon>Spermatophyta</taxon>
        <taxon>Magnoliopsida</taxon>
        <taxon>Liliopsida</taxon>
        <taxon>Arecaceae</taxon>
        <taxon>Coryphoideae</taxon>
        <taxon>Phoeniceae</taxon>
        <taxon>Phoenix</taxon>
    </lineage>
</organism>
<evidence type="ECO:0000256" key="1">
    <source>
        <dbReference type="SAM" id="MobiDB-lite"/>
    </source>
</evidence>
<dbReference type="KEGG" id="pda:120110230"/>
<dbReference type="AlphaFoldDB" id="A0A8B9A4C8"/>
<reference evidence="2" key="1">
    <citation type="journal article" date="2019" name="Nat. Commun.">
        <title>Genome-wide association mapping of date palm fruit traits.</title>
        <authorList>
            <person name="Hazzouri K.M."/>
            <person name="Gros-Balthazard M."/>
            <person name="Flowers J.M."/>
            <person name="Copetti D."/>
            <person name="Lemansour A."/>
            <person name="Lebrun M."/>
            <person name="Masmoudi K."/>
            <person name="Ferrand S."/>
            <person name="Dhar M.I."/>
            <person name="Fresquez Z.A."/>
            <person name="Rosas U."/>
            <person name="Zhang J."/>
            <person name="Talag J."/>
            <person name="Lee S."/>
            <person name="Kudrna D."/>
            <person name="Powell R.F."/>
            <person name="Leitch I.J."/>
            <person name="Krueger R.R."/>
            <person name="Wing R.A."/>
            <person name="Amiri K.M.A."/>
            <person name="Purugganan M.D."/>
        </authorList>
    </citation>
    <scope>NUCLEOTIDE SEQUENCE [LARGE SCALE GENOMIC DNA]</scope>
    <source>
        <strain evidence="2">cv. Khalas</strain>
    </source>
</reference>
<keyword evidence="2" id="KW-1185">Reference proteome</keyword>
<evidence type="ECO:0000313" key="2">
    <source>
        <dbReference type="Proteomes" id="UP000228380"/>
    </source>
</evidence>
<proteinExistence type="predicted"/>
<dbReference type="GeneID" id="120110230"/>
<name>A0A8B9A4C8_PHODC</name>
<sequence>MLPDEVPPDGATGMGPVPDETPPDGVTRAVEPPALTPAEGDGVGRSAPQRRKEERRTRTVARRQRGGRRRGACRRTSLGAGEDKGRSLVVGEKGGGEELGLDRSVGMQNEEKGAGRLVLVVNLTFDDAYKRRLRL</sequence>
<gene>
    <name evidence="3" type="primary">LOC120110230</name>
</gene>
<evidence type="ECO:0000313" key="3">
    <source>
        <dbReference type="RefSeq" id="XP_038980517.1"/>
    </source>
</evidence>
<dbReference type="Proteomes" id="UP000228380">
    <property type="component" value="Chromosome 3"/>
</dbReference>
<feature type="compositionally biased region" description="Basic residues" evidence="1">
    <location>
        <begin position="58"/>
        <end position="73"/>
    </location>
</feature>
<reference evidence="3" key="2">
    <citation type="submission" date="2025-08" db="UniProtKB">
        <authorList>
            <consortium name="RefSeq"/>
        </authorList>
    </citation>
    <scope>IDENTIFICATION</scope>
    <source>
        <tissue evidence="3">Young leaves</tissue>
    </source>
</reference>